<evidence type="ECO:0000256" key="4">
    <source>
        <dbReference type="ARBA" id="ARBA00022723"/>
    </source>
</evidence>
<comment type="subcellular location">
    <subcellularLocation>
        <location evidence="1">Membrane</location>
        <topology evidence="1">Single-pass membrane protein</topology>
    </subcellularLocation>
</comment>
<dbReference type="GO" id="GO:0016132">
    <property type="term" value="P:brassinosteroid biosynthetic process"/>
    <property type="evidence" value="ECO:0007669"/>
    <property type="project" value="TreeGrafter"/>
</dbReference>
<name>A0A498HYP2_MALDO</name>
<accession>A0A498HYP2</accession>
<dbReference type="GO" id="GO:0004497">
    <property type="term" value="F:monooxygenase activity"/>
    <property type="evidence" value="ECO:0007669"/>
    <property type="project" value="UniProtKB-KW"/>
</dbReference>
<dbReference type="InterPro" id="IPR002401">
    <property type="entry name" value="Cyt_P450_E_grp-I"/>
</dbReference>
<proteinExistence type="inferred from homology"/>
<evidence type="ECO:0000256" key="1">
    <source>
        <dbReference type="ARBA" id="ARBA00004167"/>
    </source>
</evidence>
<evidence type="ECO:0000256" key="8">
    <source>
        <dbReference type="RuleBase" id="RU000461"/>
    </source>
</evidence>
<dbReference type="PANTHER" id="PTHR24286:SF235">
    <property type="entry name" value="CYTOCHROME P450"/>
    <property type="match status" value="1"/>
</dbReference>
<keyword evidence="8" id="KW-0560">Oxidoreductase</keyword>
<keyword evidence="5" id="KW-0472">Membrane</keyword>
<comment type="cofactor">
    <cofactor evidence="7">
        <name>heme</name>
        <dbReference type="ChEBI" id="CHEBI:30413"/>
    </cofactor>
</comment>
<keyword evidence="8" id="KW-0503">Monooxygenase</keyword>
<evidence type="ECO:0000256" key="7">
    <source>
        <dbReference type="PIRSR" id="PIRSR602401-1"/>
    </source>
</evidence>
<dbReference type="InterPro" id="IPR001128">
    <property type="entry name" value="Cyt_P450"/>
</dbReference>
<dbReference type="GO" id="GO:0005506">
    <property type="term" value="F:iron ion binding"/>
    <property type="evidence" value="ECO:0007669"/>
    <property type="project" value="InterPro"/>
</dbReference>
<comment type="similarity">
    <text evidence="2 8">Belongs to the cytochrome P450 family.</text>
</comment>
<dbReference type="Proteomes" id="UP000290289">
    <property type="component" value="Chromosome 15"/>
</dbReference>
<dbReference type="GO" id="GO:0010268">
    <property type="term" value="P:brassinosteroid homeostasis"/>
    <property type="evidence" value="ECO:0007669"/>
    <property type="project" value="TreeGrafter"/>
</dbReference>
<evidence type="ECO:0000313" key="9">
    <source>
        <dbReference type="EMBL" id="RXH75102.1"/>
    </source>
</evidence>
<evidence type="ECO:0000256" key="5">
    <source>
        <dbReference type="ARBA" id="ARBA00022989"/>
    </source>
</evidence>
<evidence type="ECO:0000256" key="3">
    <source>
        <dbReference type="ARBA" id="ARBA00022692"/>
    </source>
</evidence>
<dbReference type="Gene3D" id="1.10.630.10">
    <property type="entry name" value="Cytochrome P450"/>
    <property type="match status" value="2"/>
</dbReference>
<reference evidence="9 10" key="1">
    <citation type="submission" date="2018-10" db="EMBL/GenBank/DDBJ databases">
        <title>A high-quality apple genome assembly.</title>
        <authorList>
            <person name="Hu J."/>
        </authorList>
    </citation>
    <scope>NUCLEOTIDE SEQUENCE [LARGE SCALE GENOMIC DNA]</scope>
    <source>
        <strain evidence="10">cv. HFTH1</strain>
        <tissue evidence="9">Young leaf</tissue>
    </source>
</reference>
<evidence type="ECO:0000313" key="10">
    <source>
        <dbReference type="Proteomes" id="UP000290289"/>
    </source>
</evidence>
<gene>
    <name evidence="9" type="ORF">DVH24_029823</name>
</gene>
<dbReference type="PRINTS" id="PR00463">
    <property type="entry name" value="EP450I"/>
</dbReference>
<evidence type="ECO:0000256" key="6">
    <source>
        <dbReference type="ARBA" id="ARBA00023004"/>
    </source>
</evidence>
<dbReference type="GO" id="GO:0016020">
    <property type="term" value="C:membrane"/>
    <property type="evidence" value="ECO:0007669"/>
    <property type="project" value="UniProtKB-SubCell"/>
</dbReference>
<comment type="caution">
    <text evidence="9">The sequence shown here is derived from an EMBL/GenBank/DDBJ whole genome shotgun (WGS) entry which is preliminary data.</text>
</comment>
<dbReference type="PROSITE" id="PS00086">
    <property type="entry name" value="CYTOCHROME_P450"/>
    <property type="match status" value="1"/>
</dbReference>
<dbReference type="GO" id="GO:0016705">
    <property type="term" value="F:oxidoreductase activity, acting on paired donors, with incorporation or reduction of molecular oxygen"/>
    <property type="evidence" value="ECO:0007669"/>
    <property type="project" value="InterPro"/>
</dbReference>
<keyword evidence="7 8" id="KW-0349">Heme</keyword>
<dbReference type="GO" id="GO:0016125">
    <property type="term" value="P:sterol metabolic process"/>
    <property type="evidence" value="ECO:0007669"/>
    <property type="project" value="TreeGrafter"/>
</dbReference>
<keyword evidence="5" id="KW-1133">Transmembrane helix</keyword>
<dbReference type="GO" id="GO:0020037">
    <property type="term" value="F:heme binding"/>
    <property type="evidence" value="ECO:0007669"/>
    <property type="project" value="InterPro"/>
</dbReference>
<dbReference type="InterPro" id="IPR036396">
    <property type="entry name" value="Cyt_P450_sf"/>
</dbReference>
<keyword evidence="6 7" id="KW-0408">Iron</keyword>
<dbReference type="PRINTS" id="PR00385">
    <property type="entry name" value="P450"/>
</dbReference>
<organism evidence="9 10">
    <name type="scientific">Malus domestica</name>
    <name type="common">Apple</name>
    <name type="synonym">Pyrus malus</name>
    <dbReference type="NCBI Taxonomy" id="3750"/>
    <lineage>
        <taxon>Eukaryota</taxon>
        <taxon>Viridiplantae</taxon>
        <taxon>Streptophyta</taxon>
        <taxon>Embryophyta</taxon>
        <taxon>Tracheophyta</taxon>
        <taxon>Spermatophyta</taxon>
        <taxon>Magnoliopsida</taxon>
        <taxon>eudicotyledons</taxon>
        <taxon>Gunneridae</taxon>
        <taxon>Pentapetalae</taxon>
        <taxon>rosids</taxon>
        <taxon>fabids</taxon>
        <taxon>Rosales</taxon>
        <taxon>Rosaceae</taxon>
        <taxon>Amygdaloideae</taxon>
        <taxon>Maleae</taxon>
        <taxon>Malus</taxon>
    </lineage>
</organism>
<dbReference type="Pfam" id="PF00067">
    <property type="entry name" value="p450"/>
    <property type="match status" value="2"/>
</dbReference>
<keyword evidence="3" id="KW-0812">Transmembrane</keyword>
<dbReference type="SUPFAM" id="SSF48264">
    <property type="entry name" value="Cytochrome P450"/>
    <property type="match status" value="1"/>
</dbReference>
<feature type="binding site" description="axial binding residue" evidence="7">
    <location>
        <position position="200"/>
    </location>
    <ligand>
        <name>heme</name>
        <dbReference type="ChEBI" id="CHEBI:30413"/>
    </ligand>
    <ligandPart>
        <name>Fe</name>
        <dbReference type="ChEBI" id="CHEBI:18248"/>
    </ligandPart>
</feature>
<keyword evidence="10" id="KW-1185">Reference proteome</keyword>
<dbReference type="STRING" id="3750.A0A498HYP2"/>
<dbReference type="PANTHER" id="PTHR24286">
    <property type="entry name" value="CYTOCHROME P450 26"/>
    <property type="match status" value="1"/>
</dbReference>
<evidence type="ECO:0008006" key="11">
    <source>
        <dbReference type="Google" id="ProtNLM"/>
    </source>
</evidence>
<sequence>MAASVFQQSKPAQGRVMKAFKDLIAKRRSGKEYSDDFLQSMIERDSCPNNEKQHRQFMTLTSDSKSDVIVLTLIIGGQTTSSAAMMWSLKFFGETREVLDRLREEQLAIARARPEGASATYEDIKNMPYCLKVMKETLRLGNKGWRVNIDMTCIHMNPKHLPDPMQFNPSRFEVPDSLPKHFEMQKPYSYIPFGSGPRSCLGTNMAKATIMMFLHRVVSGYSWTIHDWDPRMEKISFVPRLASGLPITLKAL</sequence>
<dbReference type="EMBL" id="RDQH01000341">
    <property type="protein sequence ID" value="RXH75102.1"/>
    <property type="molecule type" value="Genomic_DNA"/>
</dbReference>
<keyword evidence="4 7" id="KW-0479">Metal-binding</keyword>
<dbReference type="InterPro" id="IPR017972">
    <property type="entry name" value="Cyt_P450_CS"/>
</dbReference>
<protein>
    <recommendedName>
        <fullName evidence="11">Cytochrome P450</fullName>
    </recommendedName>
</protein>
<dbReference type="AlphaFoldDB" id="A0A498HYP2"/>
<evidence type="ECO:0000256" key="2">
    <source>
        <dbReference type="ARBA" id="ARBA00010617"/>
    </source>
</evidence>